<accession>A0A0A8ZBQ0</accession>
<reference evidence="1" key="2">
    <citation type="journal article" date="2015" name="Data Brief">
        <title>Shoot transcriptome of the giant reed, Arundo donax.</title>
        <authorList>
            <person name="Barrero R.A."/>
            <person name="Guerrero F.D."/>
            <person name="Moolhuijzen P."/>
            <person name="Goolsby J.A."/>
            <person name="Tidwell J."/>
            <person name="Bellgard S.E."/>
            <person name="Bellgard M.I."/>
        </authorList>
    </citation>
    <scope>NUCLEOTIDE SEQUENCE</scope>
    <source>
        <tissue evidence="1">Shoot tissue taken approximately 20 cm above the soil surface</tissue>
    </source>
</reference>
<evidence type="ECO:0000313" key="1">
    <source>
        <dbReference type="EMBL" id="JAD34125.1"/>
    </source>
</evidence>
<dbReference type="AlphaFoldDB" id="A0A0A8ZBQ0"/>
<sequence length="68" mass="8164">MISNINTKYCGKFNYLENCKYFIIVNPKLPIQEQYSRYNQIKYDDTQDRLWDTYLDLADSPHCSFVGQ</sequence>
<dbReference type="EMBL" id="GBRH01263770">
    <property type="protein sequence ID" value="JAD34125.1"/>
    <property type="molecule type" value="Transcribed_RNA"/>
</dbReference>
<reference evidence="1" key="1">
    <citation type="submission" date="2014-09" db="EMBL/GenBank/DDBJ databases">
        <authorList>
            <person name="Magalhaes I.L.F."/>
            <person name="Oliveira U."/>
            <person name="Santos F.R."/>
            <person name="Vidigal T.H.D.A."/>
            <person name="Brescovit A.D."/>
            <person name="Santos A.J."/>
        </authorList>
    </citation>
    <scope>NUCLEOTIDE SEQUENCE</scope>
    <source>
        <tissue evidence="1">Shoot tissue taken approximately 20 cm above the soil surface</tissue>
    </source>
</reference>
<organism evidence="1">
    <name type="scientific">Arundo donax</name>
    <name type="common">Giant reed</name>
    <name type="synonym">Donax arundinaceus</name>
    <dbReference type="NCBI Taxonomy" id="35708"/>
    <lineage>
        <taxon>Eukaryota</taxon>
        <taxon>Viridiplantae</taxon>
        <taxon>Streptophyta</taxon>
        <taxon>Embryophyta</taxon>
        <taxon>Tracheophyta</taxon>
        <taxon>Spermatophyta</taxon>
        <taxon>Magnoliopsida</taxon>
        <taxon>Liliopsida</taxon>
        <taxon>Poales</taxon>
        <taxon>Poaceae</taxon>
        <taxon>PACMAD clade</taxon>
        <taxon>Arundinoideae</taxon>
        <taxon>Arundineae</taxon>
        <taxon>Arundo</taxon>
    </lineage>
</organism>
<name>A0A0A8ZBQ0_ARUDO</name>
<protein>
    <submittedName>
        <fullName evidence="1">Uncharacterized protein</fullName>
    </submittedName>
</protein>
<proteinExistence type="predicted"/>